<protein>
    <submittedName>
        <fullName evidence="1">Uncharacterized protein</fullName>
    </submittedName>
</protein>
<gene>
    <name evidence="1" type="ORF">GX523_14440</name>
</gene>
<evidence type="ECO:0000313" key="2">
    <source>
        <dbReference type="Proteomes" id="UP000553059"/>
    </source>
</evidence>
<organism evidence="1 2">
    <name type="scientific">Desulfitobacterium dehalogenans</name>
    <dbReference type="NCBI Taxonomy" id="36854"/>
    <lineage>
        <taxon>Bacteria</taxon>
        <taxon>Bacillati</taxon>
        <taxon>Bacillota</taxon>
        <taxon>Clostridia</taxon>
        <taxon>Eubacteriales</taxon>
        <taxon>Desulfitobacteriaceae</taxon>
        <taxon>Desulfitobacterium</taxon>
    </lineage>
</organism>
<dbReference type="Proteomes" id="UP000553059">
    <property type="component" value="Unassembled WGS sequence"/>
</dbReference>
<feature type="non-terminal residue" evidence="1">
    <location>
        <position position="325"/>
    </location>
</feature>
<sequence>MSRISTILENKGPLLSGSLANELINQFSISREAARKEISRASAPIRKLKNVTFDNNQKYLYLDSHFTSDIFFEKLIQYLKANSKAYYYFIKAVSNNYGYITISEIASYTCSPVQPLKGHKSADLIIKDLLYINLLLDNGDGLFQLHSSVDIPQSYTRFKALNIAKKAVMTDFYDWSRKINLVAYNSGKMIEQVPEFHKFQWSFTAPSYINGLQKGSKPGFVVADVILGKTILEEDIEYFLAKVNVINQSKKHSPFIPVLLAEGIEEKAFSRLKSAGVVLGFIDRLFGNHYLKTLRALVSIVENASAVITKNPDKYFEFIEVLSKL</sequence>
<reference evidence="1 2" key="1">
    <citation type="journal article" date="2020" name="Biotechnol. Biofuels">
        <title>New insights from the biogas microbiome by comprehensive genome-resolved metagenomics of nearly 1600 species originating from multiple anaerobic digesters.</title>
        <authorList>
            <person name="Campanaro S."/>
            <person name="Treu L."/>
            <person name="Rodriguez-R L.M."/>
            <person name="Kovalovszki A."/>
            <person name="Ziels R.M."/>
            <person name="Maus I."/>
            <person name="Zhu X."/>
            <person name="Kougias P.G."/>
            <person name="Basile A."/>
            <person name="Luo G."/>
            <person name="Schluter A."/>
            <person name="Konstantinidis K.T."/>
            <person name="Angelidaki I."/>
        </authorList>
    </citation>
    <scope>NUCLEOTIDE SEQUENCE [LARGE SCALE GENOMIC DNA]</scope>
    <source>
        <strain evidence="1">AS05jafATM_4</strain>
    </source>
</reference>
<dbReference type="EMBL" id="DUTF01000316">
    <property type="protein sequence ID" value="HHY27912.1"/>
    <property type="molecule type" value="Genomic_DNA"/>
</dbReference>
<accession>A0A7C7D741</accession>
<name>A0A7C7D741_9FIRM</name>
<comment type="caution">
    <text evidence="1">The sequence shown here is derived from an EMBL/GenBank/DDBJ whole genome shotgun (WGS) entry which is preliminary data.</text>
</comment>
<evidence type="ECO:0000313" key="1">
    <source>
        <dbReference type="EMBL" id="HHY27912.1"/>
    </source>
</evidence>
<dbReference type="AlphaFoldDB" id="A0A7C7D741"/>
<proteinExistence type="predicted"/>